<organism evidence="1 2">
    <name type="scientific">Naganishia adeliensis</name>
    <dbReference type="NCBI Taxonomy" id="92952"/>
    <lineage>
        <taxon>Eukaryota</taxon>
        <taxon>Fungi</taxon>
        <taxon>Dikarya</taxon>
        <taxon>Basidiomycota</taxon>
        <taxon>Agaricomycotina</taxon>
        <taxon>Tremellomycetes</taxon>
        <taxon>Filobasidiales</taxon>
        <taxon>Filobasidiaceae</taxon>
        <taxon>Naganishia</taxon>
    </lineage>
</organism>
<protein>
    <submittedName>
        <fullName evidence="1">Uncharacterized protein</fullName>
    </submittedName>
</protein>
<proteinExistence type="predicted"/>
<dbReference type="EMBL" id="JASBWS010000145">
    <property type="protein sequence ID" value="KAJ9093947.1"/>
    <property type="molecule type" value="Genomic_DNA"/>
</dbReference>
<dbReference type="Proteomes" id="UP001230649">
    <property type="component" value="Unassembled WGS sequence"/>
</dbReference>
<evidence type="ECO:0000313" key="1">
    <source>
        <dbReference type="EMBL" id="KAJ9093947.1"/>
    </source>
</evidence>
<sequence length="594" mass="65388">MAIPKPAIRIGNVSGATGDAPSAMSRMASSGQVDVITGDWLSEMNIAWNAIAKSQDPSLGYEAGFLMQLEDSLEDIVKNGIKVVTNAGALNTLELTRRVQELCRTKGHELCVAAVLGDDITPELHDPSFDPTAFKHLDHPEWTLADFSLKPYCGVAYIGCWGIVEALRNGADIVICGRVTDASPVIGAAAWWHGWARDEYDRLARALVAGHLIECGPYIAGANFSGFKSLLPLVDLSFPIAEITHDGAVTITRCRGGDGAVTITRCQGYGGELYLNSDVVARLGEVRITQAGPDRVEVSGITGLPPPATTKAMIAAQAGYEAQAVFYLNGLDIQAKVQMMKQQLEHVFRNHRFSKLSIQVYGSVPEEPRSQAEGTVSLRVFAQAREKADIAADKFKIPIYALRMQSYPGYHMNLDFRTMDPKPFMEIFPIVYPLDRIRHRVEMRGEVYEVPAHTDTAEYARPRSYETAHPIPLSTFGATTRLPLGTIVHARSGDKADNSNIGFFVRHADEYPWLQSYLTIQRLQQLFGDDYNPSCRIERCEFPGIYAVHFRVLDFLDGGIASSSRIDGLGKGIGEYLRSRHADLPVRFVERGAI</sequence>
<name>A0ACC2V5T9_9TREE</name>
<reference evidence="1" key="1">
    <citation type="submission" date="2023-04" db="EMBL/GenBank/DDBJ databases">
        <title>Draft Genome sequencing of Naganishia species isolated from polar environments using Oxford Nanopore Technology.</title>
        <authorList>
            <person name="Leo P."/>
            <person name="Venkateswaran K."/>
        </authorList>
    </citation>
    <scope>NUCLEOTIDE SEQUENCE</scope>
    <source>
        <strain evidence="1">MNA-CCFEE 5262</strain>
    </source>
</reference>
<gene>
    <name evidence="1" type="ORF">QFC20_007003</name>
</gene>
<accession>A0ACC2V5T9</accession>
<comment type="caution">
    <text evidence="1">The sequence shown here is derived from an EMBL/GenBank/DDBJ whole genome shotgun (WGS) entry which is preliminary data.</text>
</comment>
<evidence type="ECO:0000313" key="2">
    <source>
        <dbReference type="Proteomes" id="UP001230649"/>
    </source>
</evidence>
<keyword evidence="2" id="KW-1185">Reference proteome</keyword>